<evidence type="ECO:0000256" key="4">
    <source>
        <dbReference type="ARBA" id="ARBA00022679"/>
    </source>
</evidence>
<feature type="transmembrane region" description="Helical" evidence="7">
    <location>
        <begin position="64"/>
        <end position="83"/>
    </location>
</feature>
<dbReference type="SUPFAM" id="SSF55874">
    <property type="entry name" value="ATPase domain of HSP90 chaperone/DNA topoisomerase II/histidine kinase"/>
    <property type="match status" value="1"/>
</dbReference>
<dbReference type="Gene3D" id="3.30.450.20">
    <property type="entry name" value="PAS domain"/>
    <property type="match status" value="3"/>
</dbReference>
<protein>
    <recommendedName>
        <fullName evidence="2">histidine kinase</fullName>
        <ecNumber evidence="2">2.7.13.3</ecNumber>
    </recommendedName>
</protein>
<dbReference type="PROSITE" id="PS50109">
    <property type="entry name" value="HIS_KIN"/>
    <property type="match status" value="1"/>
</dbReference>
<gene>
    <name evidence="11" type="ORF">AACH06_08705</name>
</gene>
<keyword evidence="7" id="KW-0472">Membrane</keyword>
<feature type="transmembrane region" description="Helical" evidence="7">
    <location>
        <begin position="90"/>
        <end position="108"/>
    </location>
</feature>
<dbReference type="InterPro" id="IPR003661">
    <property type="entry name" value="HisK_dim/P_dom"/>
</dbReference>
<evidence type="ECO:0000259" key="10">
    <source>
        <dbReference type="PROSITE" id="PS50113"/>
    </source>
</evidence>
<organism evidence="11 12">
    <name type="scientific">Ideonella lacteola</name>
    <dbReference type="NCBI Taxonomy" id="2984193"/>
    <lineage>
        <taxon>Bacteria</taxon>
        <taxon>Pseudomonadati</taxon>
        <taxon>Pseudomonadota</taxon>
        <taxon>Betaproteobacteria</taxon>
        <taxon>Burkholderiales</taxon>
        <taxon>Sphaerotilaceae</taxon>
        <taxon>Ideonella</taxon>
    </lineage>
</organism>
<feature type="domain" description="PAC" evidence="10">
    <location>
        <begin position="525"/>
        <end position="577"/>
    </location>
</feature>
<evidence type="ECO:0000256" key="5">
    <source>
        <dbReference type="ARBA" id="ARBA00022777"/>
    </source>
</evidence>
<feature type="domain" description="Histidine kinase" evidence="8">
    <location>
        <begin position="595"/>
        <end position="813"/>
    </location>
</feature>
<dbReference type="NCBIfam" id="TIGR00229">
    <property type="entry name" value="sensory_box"/>
    <property type="match status" value="2"/>
</dbReference>
<dbReference type="CDD" id="cd17546">
    <property type="entry name" value="REC_hyHK_CKI1_RcsC-like"/>
    <property type="match status" value="1"/>
</dbReference>
<evidence type="ECO:0000313" key="12">
    <source>
        <dbReference type="Proteomes" id="UP001371218"/>
    </source>
</evidence>
<dbReference type="RefSeq" id="WP_341425263.1">
    <property type="nucleotide sequence ID" value="NZ_JBBUTG010000004.1"/>
</dbReference>
<dbReference type="SMART" id="SM00387">
    <property type="entry name" value="HATPase_c"/>
    <property type="match status" value="1"/>
</dbReference>
<dbReference type="Proteomes" id="UP001371218">
    <property type="component" value="Unassembled WGS sequence"/>
</dbReference>
<dbReference type="Gene3D" id="1.10.287.130">
    <property type="match status" value="1"/>
</dbReference>
<evidence type="ECO:0000256" key="1">
    <source>
        <dbReference type="ARBA" id="ARBA00000085"/>
    </source>
</evidence>
<dbReference type="InterPro" id="IPR005467">
    <property type="entry name" value="His_kinase_dom"/>
</dbReference>
<keyword evidence="5" id="KW-0418">Kinase</keyword>
<evidence type="ECO:0000259" key="9">
    <source>
        <dbReference type="PROSITE" id="PS50110"/>
    </source>
</evidence>
<dbReference type="InterPro" id="IPR004358">
    <property type="entry name" value="Sig_transdc_His_kin-like_C"/>
</dbReference>
<feature type="transmembrane region" description="Helical" evidence="7">
    <location>
        <begin position="114"/>
        <end position="132"/>
    </location>
</feature>
<keyword evidence="3 6" id="KW-0597">Phosphoprotein</keyword>
<dbReference type="PROSITE" id="PS50113">
    <property type="entry name" value="PAC"/>
    <property type="match status" value="1"/>
</dbReference>
<feature type="domain" description="Response regulatory" evidence="9">
    <location>
        <begin position="836"/>
        <end position="954"/>
    </location>
</feature>
<dbReference type="InterPro" id="IPR003594">
    <property type="entry name" value="HATPase_dom"/>
</dbReference>
<dbReference type="Pfam" id="PF02518">
    <property type="entry name" value="HATPase_c"/>
    <property type="match status" value="1"/>
</dbReference>
<comment type="catalytic activity">
    <reaction evidence="1">
        <text>ATP + protein L-histidine = ADP + protein N-phospho-L-histidine.</text>
        <dbReference type="EC" id="2.7.13.3"/>
    </reaction>
</comment>
<dbReference type="PANTHER" id="PTHR43047">
    <property type="entry name" value="TWO-COMPONENT HISTIDINE PROTEIN KINASE"/>
    <property type="match status" value="1"/>
</dbReference>
<dbReference type="InterPro" id="IPR001789">
    <property type="entry name" value="Sig_transdc_resp-reg_receiver"/>
</dbReference>
<dbReference type="PROSITE" id="PS50110">
    <property type="entry name" value="RESPONSE_REGULATORY"/>
    <property type="match status" value="1"/>
</dbReference>
<dbReference type="InterPro" id="IPR035965">
    <property type="entry name" value="PAS-like_dom_sf"/>
</dbReference>
<dbReference type="CDD" id="cd00082">
    <property type="entry name" value="HisKA"/>
    <property type="match status" value="1"/>
</dbReference>
<feature type="transmembrane region" description="Helical" evidence="7">
    <location>
        <begin position="33"/>
        <end position="52"/>
    </location>
</feature>
<reference evidence="11 12" key="1">
    <citation type="submission" date="2024-04" db="EMBL/GenBank/DDBJ databases">
        <title>Novel species of the genus Ideonella isolated from streams.</title>
        <authorList>
            <person name="Lu H."/>
        </authorList>
    </citation>
    <scope>NUCLEOTIDE SEQUENCE [LARGE SCALE GENOMIC DNA]</scope>
    <source>
        <strain evidence="11 12">DXS29W</strain>
    </source>
</reference>
<sequence>MPTDAAEEPFAGLPFRDGALRAEAERARVAVRALLWVSVTLAVLLCVSVPLQQWLGVPTPFVRWRLMIGAVLVVSAAASILIVRRASPQAAVGLLLLTLQTTFGLYGWFTGLGLMSVLLSGSAVLIVLAGLLARTTVAWLLAALQAAMLFAIYQGEIHQWLPGAAQAVPGGSLGRLSSHLLLTAGSLAVATILGRQLGQSLHQAWTKEHRLSEFLRLSSDWTWEADRRGYLTYISPAFERHTGRTVAEFMRIDQPGGPRMVHDAEFAALVDDLRARRPYRGRVLTFECADGQIICVRGSGEPVIGLSGKHLGWWGISQNVTGEVLAAREHERSRTLLDRLVRLSPDAIAVASLRDGRLTLANPSFLTMGGYDRPEEVVGRSALQLGLWRSRSDEETLINALRGVSVVRDLRTRFWRRDGAPRDALLTAARFEWDGEPVAVMVIRDITEVERARLQGDAILNHAAVGVALVRARRVERVNPRLEQLLGAPPGSMAGQPVSVFFGGDEAYHQFIERLQRRLSASLPVELEHEFTRPDGTRFLALLRSQLVDPRQADEAGAIWVVEDITERRRAEQALAEAKAVAEAASDAKSAFLAHMSHEIRTPLNGVLGLARLMAVPGQPEARRQNHLRYLIDAAESLNAIVSNVLDLSKMEAGKLQIESIDFDLHDLIDKVHGAHVVLAEAKGLVMRQLIEPGVPRRVRGDPLRLRQILSNFIANAIKFTVQGEVLLRVAVAEPGRLRFEVEDTGIGIEPEVLAGLFQPFAQADHSTTRRFGGTGLGLSIARELAQRMGGEVGARSVPQEGATFWAELPLPSTDRQEDRPTTGLDGQVQPLRGLRLLVAEDNPVNMLIAAEMLSRLGASVSPAHDGDEAVRACRTHPKAFDVVLMDLHMPVLDGLEAVRRLRADPSTCALPVVAFSAAALDHERQQARAAGMDDFVGKPMQPDELVRVLSRWVKPGA</sequence>
<feature type="transmembrane region" description="Helical" evidence="7">
    <location>
        <begin position="137"/>
        <end position="153"/>
    </location>
</feature>
<dbReference type="PANTHER" id="PTHR43047:SF64">
    <property type="entry name" value="HISTIDINE KINASE CONTAINING CHEY-HOMOLOGOUS RECEIVER DOMAIN AND PAS DOMAIN-RELATED"/>
    <property type="match status" value="1"/>
</dbReference>
<dbReference type="PRINTS" id="PR00344">
    <property type="entry name" value="BCTRLSENSOR"/>
</dbReference>
<dbReference type="SMART" id="SM00086">
    <property type="entry name" value="PAC"/>
    <property type="match status" value="3"/>
</dbReference>
<keyword evidence="12" id="KW-1185">Reference proteome</keyword>
<dbReference type="SMART" id="SM00388">
    <property type="entry name" value="HisKA"/>
    <property type="match status" value="1"/>
</dbReference>
<keyword evidence="7" id="KW-1133">Transmembrane helix</keyword>
<dbReference type="EC" id="2.7.13.3" evidence="2"/>
<keyword evidence="4" id="KW-0808">Transferase</keyword>
<dbReference type="InterPro" id="IPR001610">
    <property type="entry name" value="PAC"/>
</dbReference>
<dbReference type="Pfam" id="PF13426">
    <property type="entry name" value="PAS_9"/>
    <property type="match status" value="2"/>
</dbReference>
<dbReference type="EMBL" id="JBBUTG010000004">
    <property type="protein sequence ID" value="MEK8030890.1"/>
    <property type="molecule type" value="Genomic_DNA"/>
</dbReference>
<dbReference type="Gene3D" id="3.30.565.10">
    <property type="entry name" value="Histidine kinase-like ATPase, C-terminal domain"/>
    <property type="match status" value="1"/>
</dbReference>
<evidence type="ECO:0000256" key="3">
    <source>
        <dbReference type="ARBA" id="ARBA00022553"/>
    </source>
</evidence>
<dbReference type="InterPro" id="IPR000014">
    <property type="entry name" value="PAS"/>
</dbReference>
<dbReference type="Pfam" id="PF00072">
    <property type="entry name" value="Response_reg"/>
    <property type="match status" value="1"/>
</dbReference>
<keyword evidence="7" id="KW-0812">Transmembrane</keyword>
<dbReference type="SUPFAM" id="SSF55785">
    <property type="entry name" value="PYP-like sensor domain (PAS domain)"/>
    <property type="match status" value="3"/>
</dbReference>
<dbReference type="InterPro" id="IPR036890">
    <property type="entry name" value="HATPase_C_sf"/>
</dbReference>
<dbReference type="CDD" id="cd16922">
    <property type="entry name" value="HATPase_EvgS-ArcB-TorS-like"/>
    <property type="match status" value="1"/>
</dbReference>
<evidence type="ECO:0000313" key="11">
    <source>
        <dbReference type="EMBL" id="MEK8030890.1"/>
    </source>
</evidence>
<dbReference type="SUPFAM" id="SSF47384">
    <property type="entry name" value="Homodimeric domain of signal transducing histidine kinase"/>
    <property type="match status" value="1"/>
</dbReference>
<evidence type="ECO:0000256" key="6">
    <source>
        <dbReference type="PROSITE-ProRule" id="PRU00169"/>
    </source>
</evidence>
<accession>A0ABU9BQI0</accession>
<dbReference type="Gene3D" id="3.40.50.2300">
    <property type="match status" value="1"/>
</dbReference>
<dbReference type="CDD" id="cd00130">
    <property type="entry name" value="PAS"/>
    <property type="match status" value="3"/>
</dbReference>
<evidence type="ECO:0000256" key="2">
    <source>
        <dbReference type="ARBA" id="ARBA00012438"/>
    </source>
</evidence>
<dbReference type="InterPro" id="IPR036097">
    <property type="entry name" value="HisK_dim/P_sf"/>
</dbReference>
<proteinExistence type="predicted"/>
<evidence type="ECO:0000259" key="8">
    <source>
        <dbReference type="PROSITE" id="PS50109"/>
    </source>
</evidence>
<dbReference type="InterPro" id="IPR000700">
    <property type="entry name" value="PAS-assoc_C"/>
</dbReference>
<evidence type="ECO:0000256" key="7">
    <source>
        <dbReference type="SAM" id="Phobius"/>
    </source>
</evidence>
<comment type="caution">
    <text evidence="11">The sequence shown here is derived from an EMBL/GenBank/DDBJ whole genome shotgun (WGS) entry which is preliminary data.</text>
</comment>
<feature type="modified residue" description="4-aspartylphosphate" evidence="6">
    <location>
        <position position="887"/>
    </location>
</feature>
<dbReference type="InterPro" id="IPR011006">
    <property type="entry name" value="CheY-like_superfamily"/>
</dbReference>
<name>A0ABU9BQI0_9BURK</name>
<dbReference type="SUPFAM" id="SSF52172">
    <property type="entry name" value="CheY-like"/>
    <property type="match status" value="1"/>
</dbReference>
<dbReference type="SMART" id="SM00091">
    <property type="entry name" value="PAS"/>
    <property type="match status" value="3"/>
</dbReference>
<dbReference type="SMART" id="SM00448">
    <property type="entry name" value="REC"/>
    <property type="match status" value="1"/>
</dbReference>
<dbReference type="Pfam" id="PF00512">
    <property type="entry name" value="HisKA"/>
    <property type="match status" value="1"/>
</dbReference>